<dbReference type="EMBL" id="LANO01000043">
    <property type="protein sequence ID" value="KJV51563.1"/>
    <property type="molecule type" value="Genomic_DNA"/>
</dbReference>
<protein>
    <submittedName>
        <fullName evidence="1">Conjugative transfer TraG domain protein</fullName>
    </submittedName>
</protein>
<accession>A0A0F3M751</accession>
<organism evidence="1 2">
    <name type="scientific">Orientia tsutsugamushi str. Gilliam</name>
    <dbReference type="NCBI Taxonomy" id="1359184"/>
    <lineage>
        <taxon>Bacteria</taxon>
        <taxon>Pseudomonadati</taxon>
        <taxon>Pseudomonadota</taxon>
        <taxon>Alphaproteobacteria</taxon>
        <taxon>Rickettsiales</taxon>
        <taxon>Rickettsiaceae</taxon>
        <taxon>Rickettsieae</taxon>
        <taxon>Orientia</taxon>
    </lineage>
</organism>
<evidence type="ECO:0000313" key="1">
    <source>
        <dbReference type="EMBL" id="KJV51563.1"/>
    </source>
</evidence>
<proteinExistence type="predicted"/>
<dbReference type="AlphaFoldDB" id="A0A0F3M751"/>
<comment type="caution">
    <text evidence="1">The sequence shown here is derived from an EMBL/GenBank/DDBJ whole genome shotgun (WGS) entry which is preliminary data.</text>
</comment>
<dbReference type="Proteomes" id="UP000033769">
    <property type="component" value="Unassembled WGS sequence"/>
</dbReference>
<name>A0A0F3M751_ORITS</name>
<gene>
    <name evidence="1" type="ORF">OTSGILL_2171</name>
</gene>
<evidence type="ECO:0000313" key="2">
    <source>
        <dbReference type="Proteomes" id="UP000033769"/>
    </source>
</evidence>
<reference evidence="1 2" key="1">
    <citation type="submission" date="2015-02" db="EMBL/GenBank/DDBJ databases">
        <title>Genome Sequencing of Rickettsiales.</title>
        <authorList>
            <person name="Daugherty S.C."/>
            <person name="Su Q."/>
            <person name="Abolude K."/>
            <person name="Beier-Sexton M."/>
            <person name="Carlyon J.A."/>
            <person name="Carter R."/>
            <person name="Day N.P."/>
            <person name="Dumler S.J."/>
            <person name="Dyachenko V."/>
            <person name="Godinez A."/>
            <person name="Kurtti T.J."/>
            <person name="Lichay M."/>
            <person name="Mullins K.E."/>
            <person name="Ott S."/>
            <person name="Pappas-Brown V."/>
            <person name="Paris D.H."/>
            <person name="Patel P."/>
            <person name="Richards A.L."/>
            <person name="Sadzewicz L."/>
            <person name="Sears K."/>
            <person name="Seidman D."/>
            <person name="Sengamalay N."/>
            <person name="Stenos J."/>
            <person name="Tallon L.J."/>
            <person name="Vincent G."/>
            <person name="Fraser C.M."/>
            <person name="Munderloh U."/>
            <person name="Dunning-Hotopp J.C."/>
        </authorList>
    </citation>
    <scope>NUCLEOTIDE SEQUENCE [LARGE SCALE GENOMIC DNA]</scope>
    <source>
        <strain evidence="1 2">Gilliam</strain>
    </source>
</reference>
<sequence length="110" mass="12868">MEQLSYSMNYVFQNSTTIDRNINELVLNEIIAQNPEITSKEQAARWIINHSAEAEKIAFEVAKINNEVPKNLNDFNDDNFLNKQKLKHFLMHAEQLESIYDKSNEILLKI</sequence>
<dbReference type="PATRIC" id="fig|1359184.3.peg.1966"/>